<reference evidence="6" key="2">
    <citation type="journal article" date="2019" name="Int. J. Syst. Evol. Microbiol.">
        <title>The Global Catalogue of Microorganisms (GCM) 10K type strain sequencing project: providing services to taxonomists for standard genome sequencing and annotation.</title>
        <authorList>
            <consortium name="The Broad Institute Genomics Platform"/>
            <consortium name="The Broad Institute Genome Sequencing Center for Infectious Disease"/>
            <person name="Wu L."/>
            <person name="Ma J."/>
        </authorList>
    </citation>
    <scope>NUCLEOTIDE SEQUENCE [LARGE SCALE GENOMIC DNA]</scope>
    <source>
        <strain evidence="6">NBRC 111146</strain>
    </source>
</reference>
<dbReference type="SUPFAM" id="SSF50630">
    <property type="entry name" value="Acid proteases"/>
    <property type="match status" value="1"/>
</dbReference>
<dbReference type="PANTHER" id="PTHR38037">
    <property type="entry name" value="ZN_PROTEASE DOMAIN-CONTAINING PROTEIN"/>
    <property type="match status" value="1"/>
</dbReference>
<dbReference type="Proteomes" id="UP001157156">
    <property type="component" value="Unassembled WGS sequence"/>
</dbReference>
<protein>
    <submittedName>
        <fullName evidence="4">ATP-dependent zinc protease</fullName>
    </submittedName>
</protein>
<reference evidence="3" key="1">
    <citation type="journal article" date="2014" name="Int. J. Syst. Evol. Microbiol.">
        <title>Complete genome of a new Firmicutes species belonging to the dominant human colonic microbiota ('Ruminococcus bicirculans') reveals two chromosomes and a selective capacity to utilize plant glucans.</title>
        <authorList>
            <consortium name="NISC Comparative Sequencing Program"/>
            <person name="Wegmann U."/>
            <person name="Louis P."/>
            <person name="Goesmann A."/>
            <person name="Henrissat B."/>
            <person name="Duncan S.H."/>
            <person name="Flint H.J."/>
        </authorList>
    </citation>
    <scope>NUCLEOTIDE SEQUENCE</scope>
    <source>
        <strain evidence="3">NBRC 111146</strain>
    </source>
</reference>
<accession>A0A557PBD9</accession>
<dbReference type="InterPro" id="IPR008503">
    <property type="entry name" value="Asp_endopeptidase"/>
</dbReference>
<gene>
    <name evidence="4" type="ORF">FOF44_05745</name>
    <name evidence="3" type="ORF">GCM10007931_16650</name>
</gene>
<evidence type="ECO:0000256" key="1">
    <source>
        <dbReference type="SAM" id="SignalP"/>
    </source>
</evidence>
<keyword evidence="6" id="KW-1185">Reference proteome</keyword>
<dbReference type="InterPro" id="IPR021109">
    <property type="entry name" value="Peptidase_aspartic_dom_sf"/>
</dbReference>
<keyword evidence="4" id="KW-0378">Hydrolase</keyword>
<organism evidence="4 5">
    <name type="scientific">Vibrio algivorus</name>
    <dbReference type="NCBI Taxonomy" id="1667024"/>
    <lineage>
        <taxon>Bacteria</taxon>
        <taxon>Pseudomonadati</taxon>
        <taxon>Pseudomonadota</taxon>
        <taxon>Gammaproteobacteria</taxon>
        <taxon>Vibrionales</taxon>
        <taxon>Vibrionaceae</taxon>
        <taxon>Vibrio</taxon>
    </lineage>
</organism>
<evidence type="ECO:0000259" key="2">
    <source>
        <dbReference type="Pfam" id="PF05618"/>
    </source>
</evidence>
<keyword evidence="4" id="KW-0645">Protease</keyword>
<evidence type="ECO:0000313" key="5">
    <source>
        <dbReference type="Proteomes" id="UP000319828"/>
    </source>
</evidence>
<evidence type="ECO:0000313" key="4">
    <source>
        <dbReference type="EMBL" id="TVO37982.1"/>
    </source>
</evidence>
<dbReference type="EMBL" id="VMKJ01000007">
    <property type="protein sequence ID" value="TVO37982.1"/>
    <property type="molecule type" value="Genomic_DNA"/>
</dbReference>
<dbReference type="RefSeq" id="WP_089125017.1">
    <property type="nucleotide sequence ID" value="NZ_BSPV01000005.1"/>
</dbReference>
<dbReference type="OrthoDB" id="8546610at2"/>
<evidence type="ECO:0000313" key="6">
    <source>
        <dbReference type="Proteomes" id="UP001157156"/>
    </source>
</evidence>
<dbReference type="Proteomes" id="UP000319828">
    <property type="component" value="Unassembled WGS sequence"/>
</dbReference>
<reference evidence="4 5" key="3">
    <citation type="submission" date="2019-07" db="EMBL/GenBank/DDBJ databases">
        <title>The draft genome sequence of Vibrio algivorus M1486.</title>
        <authorList>
            <person name="Meng X."/>
        </authorList>
    </citation>
    <scope>NUCLEOTIDE SEQUENCE [LARGE SCALE GENOMIC DNA]</scope>
    <source>
        <strain evidence="4 5">M1486</strain>
    </source>
</reference>
<dbReference type="Pfam" id="PF05618">
    <property type="entry name" value="Zn_protease"/>
    <property type="match status" value="1"/>
</dbReference>
<proteinExistence type="predicted"/>
<name>A0A557PBD9_9VIBR</name>
<dbReference type="PANTHER" id="PTHR38037:SF2">
    <property type="entry name" value="ATP-DEPENDENT ZINC PROTEASE DOMAIN-CONTAINING PROTEIN-RELATED"/>
    <property type="match status" value="1"/>
</dbReference>
<evidence type="ECO:0000313" key="3">
    <source>
        <dbReference type="EMBL" id="GLT14690.1"/>
    </source>
</evidence>
<feature type="domain" description="Retropepsin-like aspartic endopeptidase" evidence="2">
    <location>
        <begin position="38"/>
        <end position="172"/>
    </location>
</feature>
<dbReference type="AlphaFoldDB" id="A0A557PBD9"/>
<comment type="caution">
    <text evidence="4">The sequence shown here is derived from an EMBL/GenBank/DDBJ whole genome shotgun (WGS) entry which is preliminary data.</text>
</comment>
<dbReference type="GO" id="GO:0006508">
    <property type="term" value="P:proteolysis"/>
    <property type="evidence" value="ECO:0007669"/>
    <property type="project" value="UniProtKB-KW"/>
</dbReference>
<keyword evidence="1" id="KW-0732">Signal</keyword>
<dbReference type="EMBL" id="BSPV01000005">
    <property type="protein sequence ID" value="GLT14690.1"/>
    <property type="molecule type" value="Genomic_DNA"/>
</dbReference>
<feature type="chain" id="PRO_5021883170" evidence="1">
    <location>
        <begin position="23"/>
        <end position="173"/>
    </location>
</feature>
<dbReference type="GO" id="GO:0008233">
    <property type="term" value="F:peptidase activity"/>
    <property type="evidence" value="ECO:0007669"/>
    <property type="project" value="UniProtKB-KW"/>
</dbReference>
<dbReference type="Gene3D" id="2.40.70.10">
    <property type="entry name" value="Acid Proteases"/>
    <property type="match status" value="1"/>
</dbReference>
<feature type="signal peptide" evidence="1">
    <location>
        <begin position="1"/>
        <end position="22"/>
    </location>
</feature>
<sequence>MKFSQVLLTASLFIPLSSLVVAAEPQQDVAQLLQDKIVVGEKEWVTVLDTDQRTIAKIDTGATTSSINAIDIHDFEKDGKDMVSFKIKAKDDVSKELTLPVKRWVHIKQSSSPETSRRPIVELDIKLGDKTYTTPFNLVDRDHMINAILIGRSFLDPIALVDVEQKYIHKKKK</sequence>
<reference evidence="3" key="4">
    <citation type="submission" date="2023-01" db="EMBL/GenBank/DDBJ databases">
        <title>Draft genome sequence of Vibrio algivorus strain NBRC 111146.</title>
        <authorList>
            <person name="Sun Q."/>
            <person name="Mori K."/>
        </authorList>
    </citation>
    <scope>NUCLEOTIDE SEQUENCE</scope>
    <source>
        <strain evidence="3">NBRC 111146</strain>
    </source>
</reference>